<evidence type="ECO:0000313" key="1">
    <source>
        <dbReference type="EMBL" id="KAI7801380.1"/>
    </source>
</evidence>
<gene>
    <name evidence="1" type="ORF">IRJ41_009979</name>
</gene>
<dbReference type="EMBL" id="JAFHDT010000013">
    <property type="protein sequence ID" value="KAI7801380.1"/>
    <property type="molecule type" value="Genomic_DNA"/>
</dbReference>
<organism evidence="1 2">
    <name type="scientific">Triplophysa rosa</name>
    <name type="common">Cave loach</name>
    <dbReference type="NCBI Taxonomy" id="992332"/>
    <lineage>
        <taxon>Eukaryota</taxon>
        <taxon>Metazoa</taxon>
        <taxon>Chordata</taxon>
        <taxon>Craniata</taxon>
        <taxon>Vertebrata</taxon>
        <taxon>Euteleostomi</taxon>
        <taxon>Actinopterygii</taxon>
        <taxon>Neopterygii</taxon>
        <taxon>Teleostei</taxon>
        <taxon>Ostariophysi</taxon>
        <taxon>Cypriniformes</taxon>
        <taxon>Nemacheilidae</taxon>
        <taxon>Triplophysa</taxon>
    </lineage>
</organism>
<reference evidence="1" key="1">
    <citation type="submission" date="2021-02" db="EMBL/GenBank/DDBJ databases">
        <title>Comparative genomics reveals that relaxation of natural selection precedes convergent phenotypic evolution of cavefish.</title>
        <authorList>
            <person name="Peng Z."/>
        </authorList>
    </citation>
    <scope>NUCLEOTIDE SEQUENCE</scope>
    <source>
        <tissue evidence="1">Muscle</tissue>
    </source>
</reference>
<feature type="non-terminal residue" evidence="1">
    <location>
        <position position="52"/>
    </location>
</feature>
<name>A0A9W7TQC8_TRIRA</name>
<feature type="non-terminal residue" evidence="1">
    <location>
        <position position="1"/>
    </location>
</feature>
<dbReference type="AlphaFoldDB" id="A0A9W7TQC8"/>
<protein>
    <submittedName>
        <fullName evidence="1">Uncharacterized protein</fullName>
    </submittedName>
</protein>
<accession>A0A9W7TQC8</accession>
<evidence type="ECO:0000313" key="2">
    <source>
        <dbReference type="Proteomes" id="UP001059041"/>
    </source>
</evidence>
<keyword evidence="2" id="KW-1185">Reference proteome</keyword>
<sequence>FFNTETSSKLLERWDTAFKPRIIEEAMDLLQLLLCPHFFCQENMRETVSSVL</sequence>
<comment type="caution">
    <text evidence="1">The sequence shown here is derived from an EMBL/GenBank/DDBJ whole genome shotgun (WGS) entry which is preliminary data.</text>
</comment>
<dbReference type="Proteomes" id="UP001059041">
    <property type="component" value="Linkage Group LG13"/>
</dbReference>
<proteinExistence type="predicted"/>